<organism evidence="2 3">
    <name type="scientific">Fimbriimonas ginsengisoli</name>
    <dbReference type="NCBI Taxonomy" id="1005039"/>
    <lineage>
        <taxon>Bacteria</taxon>
        <taxon>Bacillati</taxon>
        <taxon>Armatimonadota</taxon>
        <taxon>Fimbriimonadia</taxon>
        <taxon>Fimbriimonadales</taxon>
        <taxon>Fimbriimonadaceae</taxon>
        <taxon>Fimbriimonas</taxon>
    </lineage>
</organism>
<dbReference type="PANTHER" id="PTHR42663:SF6">
    <property type="entry name" value="HYDROLASE C777.06C-RELATED"/>
    <property type="match status" value="1"/>
</dbReference>
<proteinExistence type="predicted"/>
<protein>
    <submittedName>
        <fullName evidence="2">MBL fold metallo-hydrolase</fullName>
    </submittedName>
</protein>
<dbReference type="Gene3D" id="3.60.15.10">
    <property type="entry name" value="Ribonuclease Z/Hydroxyacylglutathione hydrolase-like"/>
    <property type="match status" value="1"/>
</dbReference>
<dbReference type="PANTHER" id="PTHR42663">
    <property type="entry name" value="HYDROLASE C777.06C-RELATED-RELATED"/>
    <property type="match status" value="1"/>
</dbReference>
<dbReference type="Proteomes" id="UP000727962">
    <property type="component" value="Unassembled WGS sequence"/>
</dbReference>
<evidence type="ECO:0000313" key="3">
    <source>
        <dbReference type="Proteomes" id="UP000727962"/>
    </source>
</evidence>
<dbReference type="CDD" id="cd16279">
    <property type="entry name" value="metallo-hydrolase-like_MBL-fold"/>
    <property type="match status" value="1"/>
</dbReference>
<sequence>MTRPEAVILGSGTSNGVPMLGYEYPPGYLDDPKNHRTRSSLALIGPTGNLLVDCSPELRLQATRENLTRFEAVLITHTHADHVMGMDDLRSLCVLTRRPVTVYTLPQYQGDIRRIYPYAFVDLHPEGIEVPRFDLRDVPETLEVGGLTLRIFTVMHGTVPVVAFRVNGFAYLTDVNLIPPSAEALLQGLDVLVMDAVRYRPHPNHFHFDQAVEVAQRLGAKTTYFTHLSHDYDHTKTDATLPPGIRLAYDGLRIPV</sequence>
<reference evidence="2" key="1">
    <citation type="submission" date="2020-07" db="EMBL/GenBank/DDBJ databases">
        <title>Huge and variable diversity of episymbiotic CPR bacteria and DPANN archaea in groundwater ecosystems.</title>
        <authorList>
            <person name="He C.Y."/>
            <person name="Keren R."/>
            <person name="Whittaker M."/>
            <person name="Farag I.F."/>
            <person name="Doudna J."/>
            <person name="Cate J.H.D."/>
            <person name="Banfield J.F."/>
        </authorList>
    </citation>
    <scope>NUCLEOTIDE SEQUENCE</scope>
    <source>
        <strain evidence="2">NC_groundwater_17_Pr7_B-0.1um_64_12</strain>
    </source>
</reference>
<feature type="domain" description="Metallo-beta-lactamase" evidence="1">
    <location>
        <begin position="37"/>
        <end position="227"/>
    </location>
</feature>
<dbReference type="Pfam" id="PF12706">
    <property type="entry name" value="Lactamase_B_2"/>
    <property type="match status" value="1"/>
</dbReference>
<evidence type="ECO:0000313" key="2">
    <source>
        <dbReference type="EMBL" id="MBI1756532.1"/>
    </source>
</evidence>
<gene>
    <name evidence="2" type="ORF">HYR64_05435</name>
</gene>
<dbReference type="EMBL" id="JACOSL010000033">
    <property type="protein sequence ID" value="MBI1756532.1"/>
    <property type="molecule type" value="Genomic_DNA"/>
</dbReference>
<dbReference type="InterPro" id="IPR036866">
    <property type="entry name" value="RibonucZ/Hydroxyglut_hydro"/>
</dbReference>
<dbReference type="InterPro" id="IPR001279">
    <property type="entry name" value="Metallo-B-lactamas"/>
</dbReference>
<dbReference type="SMART" id="SM00849">
    <property type="entry name" value="Lactamase_B"/>
    <property type="match status" value="1"/>
</dbReference>
<comment type="caution">
    <text evidence="2">The sequence shown here is derived from an EMBL/GenBank/DDBJ whole genome shotgun (WGS) entry which is preliminary data.</text>
</comment>
<dbReference type="SUPFAM" id="SSF56281">
    <property type="entry name" value="Metallo-hydrolase/oxidoreductase"/>
    <property type="match status" value="1"/>
</dbReference>
<name>A0A931LVM6_FIMGI</name>
<dbReference type="AlphaFoldDB" id="A0A931LVM6"/>
<evidence type="ECO:0000259" key="1">
    <source>
        <dbReference type="SMART" id="SM00849"/>
    </source>
</evidence>
<accession>A0A931LVM6</accession>